<dbReference type="EMBL" id="JAROBY010000063">
    <property type="protein sequence ID" value="MEB4797985.1"/>
    <property type="molecule type" value="Genomic_DNA"/>
</dbReference>
<proteinExistence type="predicted"/>
<keyword evidence="4 5" id="KW-0472">Membrane</keyword>
<evidence type="ECO:0000256" key="4">
    <source>
        <dbReference type="ARBA" id="ARBA00023136"/>
    </source>
</evidence>
<dbReference type="InterPro" id="IPR007016">
    <property type="entry name" value="O-antigen_ligase-rel_domated"/>
</dbReference>
<evidence type="ECO:0000256" key="5">
    <source>
        <dbReference type="SAM" id="Phobius"/>
    </source>
</evidence>
<evidence type="ECO:0000256" key="2">
    <source>
        <dbReference type="ARBA" id="ARBA00022692"/>
    </source>
</evidence>
<feature type="transmembrane region" description="Helical" evidence="5">
    <location>
        <begin position="317"/>
        <end position="336"/>
    </location>
</feature>
<keyword evidence="3 5" id="KW-1133">Transmembrane helix</keyword>
<evidence type="ECO:0000256" key="1">
    <source>
        <dbReference type="ARBA" id="ARBA00004141"/>
    </source>
</evidence>
<feature type="transmembrane region" description="Helical" evidence="5">
    <location>
        <begin position="35"/>
        <end position="52"/>
    </location>
</feature>
<feature type="transmembrane region" description="Helical" evidence="5">
    <location>
        <begin position="287"/>
        <end position="305"/>
    </location>
</feature>
<keyword evidence="8" id="KW-1185">Reference proteome</keyword>
<evidence type="ECO:0000256" key="3">
    <source>
        <dbReference type="ARBA" id="ARBA00022989"/>
    </source>
</evidence>
<sequence length="430" mass="49867">MENAILEAIKITTMLPFAILFSALSKEQMMKVFRWIPYMGAFLVVIGVIFQLERQQRLESTIGYANALAIFLLISLLMSIFFYMRKANKIDFILIIIQATGLLLTYSRSVWVLWIVSIAVVVLFQEFRKRNMWLKLMSIHVFSFIIAALLKRDMFFFWSRLKTIQPETSEFQMRLMYWKDSLPMITDYFWLGTGGGGWSVWQSFYQSQAYFVRFVHNHYLQIALDIGVFGSLLFILIAIILYYRSFALYKSLKTVAENSSLVWIKGVVLASTVLLLHAGFDFDFSFLFIHAIFLMFVEYIMVQSPDTAAVLINPSKSVKAILSVSLVVMLFFTSWVEVGKYFQMRGQNNVAIGNMQSAIQDYSIAQKLLPWAASAYYDMAKVYVLLGNKSGNRNDYLEGKKQVEQAVHLLPHERLYQQLNEDLYENLMKE</sequence>
<dbReference type="InterPro" id="IPR051533">
    <property type="entry name" value="WaaL-like"/>
</dbReference>
<organism evidence="7 8">
    <name type="scientific">Paenibacillus chondroitinus</name>
    <dbReference type="NCBI Taxonomy" id="59842"/>
    <lineage>
        <taxon>Bacteria</taxon>
        <taxon>Bacillati</taxon>
        <taxon>Bacillota</taxon>
        <taxon>Bacilli</taxon>
        <taxon>Bacillales</taxon>
        <taxon>Paenibacillaceae</taxon>
        <taxon>Paenibacillus</taxon>
    </lineage>
</organism>
<evidence type="ECO:0000313" key="7">
    <source>
        <dbReference type="EMBL" id="MEB4797985.1"/>
    </source>
</evidence>
<evidence type="ECO:0000259" key="6">
    <source>
        <dbReference type="Pfam" id="PF04932"/>
    </source>
</evidence>
<dbReference type="RefSeq" id="WP_164819636.1">
    <property type="nucleotide sequence ID" value="NZ_JAROBY010000063.1"/>
</dbReference>
<keyword evidence="2 5" id="KW-0812">Transmembrane</keyword>
<feature type="transmembrane region" description="Helical" evidence="5">
    <location>
        <begin position="262"/>
        <end position="280"/>
    </location>
</feature>
<gene>
    <name evidence="7" type="ORF">P5G65_29185</name>
</gene>
<dbReference type="Proteomes" id="UP001355653">
    <property type="component" value="Unassembled WGS sequence"/>
</dbReference>
<evidence type="ECO:0000313" key="8">
    <source>
        <dbReference type="Proteomes" id="UP001355653"/>
    </source>
</evidence>
<reference evidence="7 8" key="1">
    <citation type="submission" date="2023-03" db="EMBL/GenBank/DDBJ databases">
        <title>Bacillus Genome Sequencing.</title>
        <authorList>
            <person name="Dunlap C."/>
        </authorList>
    </citation>
    <scope>NUCLEOTIDE SEQUENCE [LARGE SCALE GENOMIC DNA]</scope>
    <source>
        <strain evidence="7 8">NRS-1351</strain>
    </source>
</reference>
<dbReference type="PANTHER" id="PTHR37422">
    <property type="entry name" value="TEICHURONIC ACID BIOSYNTHESIS PROTEIN TUAE"/>
    <property type="match status" value="1"/>
</dbReference>
<feature type="transmembrane region" description="Helical" evidence="5">
    <location>
        <begin position="111"/>
        <end position="127"/>
    </location>
</feature>
<feature type="transmembrane region" description="Helical" evidence="5">
    <location>
        <begin position="133"/>
        <end position="150"/>
    </location>
</feature>
<comment type="subcellular location">
    <subcellularLocation>
        <location evidence="1">Membrane</location>
        <topology evidence="1">Multi-pass membrane protein</topology>
    </subcellularLocation>
</comment>
<protein>
    <submittedName>
        <fullName evidence="7">O-antigen ligase family protein</fullName>
    </submittedName>
</protein>
<dbReference type="Gene3D" id="1.25.40.10">
    <property type="entry name" value="Tetratricopeptide repeat domain"/>
    <property type="match status" value="1"/>
</dbReference>
<dbReference type="GO" id="GO:0016874">
    <property type="term" value="F:ligase activity"/>
    <property type="evidence" value="ECO:0007669"/>
    <property type="project" value="UniProtKB-KW"/>
</dbReference>
<comment type="caution">
    <text evidence="7">The sequence shown here is derived from an EMBL/GenBank/DDBJ whole genome shotgun (WGS) entry which is preliminary data.</text>
</comment>
<dbReference type="SUPFAM" id="SSF48452">
    <property type="entry name" value="TPR-like"/>
    <property type="match status" value="1"/>
</dbReference>
<dbReference type="Pfam" id="PF04932">
    <property type="entry name" value="Wzy_C"/>
    <property type="match status" value="1"/>
</dbReference>
<dbReference type="PANTHER" id="PTHR37422:SF13">
    <property type="entry name" value="LIPOPOLYSACCHARIDE BIOSYNTHESIS PROTEIN PA4999-RELATED"/>
    <property type="match status" value="1"/>
</dbReference>
<dbReference type="InterPro" id="IPR011990">
    <property type="entry name" value="TPR-like_helical_dom_sf"/>
</dbReference>
<feature type="transmembrane region" description="Helical" evidence="5">
    <location>
        <begin position="64"/>
        <end position="84"/>
    </location>
</feature>
<name>A0ABU6DJP8_9BACL</name>
<keyword evidence="7" id="KW-0436">Ligase</keyword>
<accession>A0ABU6DJP8</accession>
<feature type="domain" description="O-antigen ligase-related" evidence="6">
    <location>
        <begin position="94"/>
        <end position="235"/>
    </location>
</feature>
<feature type="transmembrane region" description="Helical" evidence="5">
    <location>
        <begin position="222"/>
        <end position="242"/>
    </location>
</feature>